<accession>A0ABM3MJ34</accession>
<dbReference type="SUPFAM" id="SSF56219">
    <property type="entry name" value="DNase I-like"/>
    <property type="match status" value="1"/>
</dbReference>
<protein>
    <submittedName>
        <fullName evidence="3">Uncharacterized protein LOC128200806</fullName>
    </submittedName>
</protein>
<dbReference type="Gene3D" id="3.60.10.10">
    <property type="entry name" value="Endonuclease/exonuclease/phosphatase"/>
    <property type="match status" value="1"/>
</dbReference>
<dbReference type="InterPro" id="IPR036691">
    <property type="entry name" value="Endo/exonu/phosph_ase_sf"/>
</dbReference>
<evidence type="ECO:0000313" key="2">
    <source>
        <dbReference type="Proteomes" id="UP001652740"/>
    </source>
</evidence>
<proteinExistence type="predicted"/>
<dbReference type="Proteomes" id="UP001652740">
    <property type="component" value="Unplaced"/>
</dbReference>
<sequence>MPVRLKNILVLIWTPIRITIILLQTIIFAPNHINILHQNINGLLGKSDCLSVELHNLENKNEAIDVICITEHNMMKSDTSLLKIPNYTLVTHYSRGNRHGGSCILVRKNHRYKVMNEIESLSISNIIECTGMELTDYNILIICIYRPPKVTQESYETFFETLNNLLSMYCFKKRKIVLCGDFNIDMLKADKYSFEFKQLLQGFNLKLAINDPTRLCSGTCIDNFGHNMKDCKTRILELALSDHTAQLLMCPVSEKFGNPYWFIMKRDYSKENIEKFKHCLMAIHFKDVYNTNNPNTAFNSFFDEFKLFYDMCFPLMRIRMRSYQRPKWITKGIIKCSRQKRKLLWKYRKDPNLLNKKCFKTYSSRLKNIMKLTKKAQNNYFIKTSKNKTKATWTIINEYKNKTKNYITQINNDHKKITDPNRIAELFNNFFIEQVKPHDNFKARNMTSNNMIVP</sequence>
<organism evidence="2 3">
    <name type="scientific">Galleria mellonella</name>
    <name type="common">Greater wax moth</name>
    <dbReference type="NCBI Taxonomy" id="7137"/>
    <lineage>
        <taxon>Eukaryota</taxon>
        <taxon>Metazoa</taxon>
        <taxon>Ecdysozoa</taxon>
        <taxon>Arthropoda</taxon>
        <taxon>Hexapoda</taxon>
        <taxon>Insecta</taxon>
        <taxon>Pterygota</taxon>
        <taxon>Neoptera</taxon>
        <taxon>Endopterygota</taxon>
        <taxon>Lepidoptera</taxon>
        <taxon>Glossata</taxon>
        <taxon>Ditrysia</taxon>
        <taxon>Pyraloidea</taxon>
        <taxon>Pyralidae</taxon>
        <taxon>Galleriinae</taxon>
        <taxon>Galleria</taxon>
    </lineage>
</organism>
<keyword evidence="2" id="KW-1185">Reference proteome</keyword>
<dbReference type="PANTHER" id="PTHR33776">
    <property type="entry name" value="ENDO/EXONUCLEASE/PHOSPHATASE DOMAIN-CONTAINING PROTEIN"/>
    <property type="match status" value="1"/>
</dbReference>
<evidence type="ECO:0000256" key="1">
    <source>
        <dbReference type="SAM" id="Phobius"/>
    </source>
</evidence>
<dbReference type="PANTHER" id="PTHR33776:SF4">
    <property type="entry name" value="ENDONUCLEASE_EXONUCLEASE_PHOSPHATASE DOMAIN-CONTAINING PROTEIN"/>
    <property type="match status" value="1"/>
</dbReference>
<name>A0ABM3MJ34_GALME</name>
<reference evidence="3" key="1">
    <citation type="submission" date="2025-08" db="UniProtKB">
        <authorList>
            <consortium name="RefSeq"/>
        </authorList>
    </citation>
    <scope>IDENTIFICATION</scope>
    <source>
        <tissue evidence="3">Whole larvae</tissue>
    </source>
</reference>
<dbReference type="GeneID" id="128200806"/>
<evidence type="ECO:0000313" key="3">
    <source>
        <dbReference type="RefSeq" id="XP_052751392.1"/>
    </source>
</evidence>
<keyword evidence="1" id="KW-0812">Transmembrane</keyword>
<gene>
    <name evidence="3" type="primary">LOC128200806</name>
</gene>
<keyword evidence="1" id="KW-1133">Transmembrane helix</keyword>
<keyword evidence="1" id="KW-0472">Membrane</keyword>
<feature type="transmembrane region" description="Helical" evidence="1">
    <location>
        <begin position="7"/>
        <end position="29"/>
    </location>
</feature>
<dbReference type="RefSeq" id="XP_052751392.1">
    <property type="nucleotide sequence ID" value="XM_052895432.1"/>
</dbReference>